<accession>A0A238GZP4</accession>
<organism evidence="1 2">
    <name type="scientific">Burkholderia singularis</name>
    <dbReference type="NCBI Taxonomy" id="1503053"/>
    <lineage>
        <taxon>Bacteria</taxon>
        <taxon>Pseudomonadati</taxon>
        <taxon>Pseudomonadota</taxon>
        <taxon>Betaproteobacteria</taxon>
        <taxon>Burkholderiales</taxon>
        <taxon>Burkholderiaceae</taxon>
        <taxon>Burkholderia</taxon>
        <taxon>pseudomallei group</taxon>
    </lineage>
</organism>
<protein>
    <submittedName>
        <fullName evidence="1">Uncharacterized protein</fullName>
    </submittedName>
</protein>
<dbReference type="Proteomes" id="UP000198460">
    <property type="component" value="Unassembled WGS sequence"/>
</dbReference>
<sequence>MRRRGLETAAVRPHVGWSPGRGETVRAAREPLYLRRV</sequence>
<dbReference type="EMBL" id="FXAN01000025">
    <property type="protein sequence ID" value="SMF98434.1"/>
    <property type="molecule type" value="Genomic_DNA"/>
</dbReference>
<reference evidence="1 2" key="1">
    <citation type="submission" date="2017-04" db="EMBL/GenBank/DDBJ databases">
        <authorList>
            <person name="Afonso C.L."/>
            <person name="Miller P.J."/>
            <person name="Scott M.A."/>
            <person name="Spackman E."/>
            <person name="Goraichik I."/>
            <person name="Dimitrov K.M."/>
            <person name="Suarez D.L."/>
            <person name="Swayne D.E."/>
        </authorList>
    </citation>
    <scope>NUCLEOTIDE SEQUENCE [LARGE SCALE GENOMIC DNA]</scope>
    <source>
        <strain evidence="1">LMG 28154</strain>
    </source>
</reference>
<proteinExistence type="predicted"/>
<evidence type="ECO:0000313" key="2">
    <source>
        <dbReference type="Proteomes" id="UP000198460"/>
    </source>
</evidence>
<dbReference type="AlphaFoldDB" id="A0A238GZP4"/>
<evidence type="ECO:0000313" key="1">
    <source>
        <dbReference type="EMBL" id="SMF98434.1"/>
    </source>
</evidence>
<name>A0A238GZP4_9BURK</name>
<gene>
    <name evidence="1" type="ORF">BSIN_1719</name>
</gene>